<feature type="compositionally biased region" description="Polar residues" evidence="1">
    <location>
        <begin position="90"/>
        <end position="99"/>
    </location>
</feature>
<evidence type="ECO:0000313" key="3">
    <source>
        <dbReference type="Proteomes" id="UP000317881"/>
    </source>
</evidence>
<protein>
    <submittedName>
        <fullName evidence="2">Uncharacterized protein</fullName>
    </submittedName>
</protein>
<reference evidence="2 3" key="1">
    <citation type="submission" date="2019-06" db="EMBL/GenBank/DDBJ databases">
        <title>Whole genome shotgun sequence of Streptomyces spinoverrucosus NBRC 14228.</title>
        <authorList>
            <person name="Hosoyama A."/>
            <person name="Uohara A."/>
            <person name="Ohji S."/>
            <person name="Ichikawa N."/>
        </authorList>
    </citation>
    <scope>NUCLEOTIDE SEQUENCE [LARGE SCALE GENOMIC DNA]</scope>
    <source>
        <strain evidence="2 3">NBRC 14228</strain>
    </source>
</reference>
<evidence type="ECO:0000256" key="1">
    <source>
        <dbReference type="SAM" id="MobiDB-lite"/>
    </source>
</evidence>
<feature type="region of interest" description="Disordered" evidence="1">
    <location>
        <begin position="66"/>
        <end position="133"/>
    </location>
</feature>
<name>A0A4Y3VXN1_9ACTN</name>
<dbReference type="Proteomes" id="UP000317881">
    <property type="component" value="Unassembled WGS sequence"/>
</dbReference>
<comment type="caution">
    <text evidence="2">The sequence shown here is derived from an EMBL/GenBank/DDBJ whole genome shotgun (WGS) entry which is preliminary data.</text>
</comment>
<gene>
    <name evidence="2" type="ORF">SSP24_80840</name>
</gene>
<dbReference type="EMBL" id="BJND01000109">
    <property type="protein sequence ID" value="GEC10429.1"/>
    <property type="molecule type" value="Genomic_DNA"/>
</dbReference>
<keyword evidence="3" id="KW-1185">Reference proteome</keyword>
<sequence>MAALASRVYPEAETEIAQKVLATAQETGGGWRSSRGDPADEGDLIAAGRIPAATAAARTGVVRERYEPGAEAHRHRTELSATGRNHGVTRPSTRRSLTGRTPDHDGAPIKRRRLSRVPARPGEATAPPPEATR</sequence>
<evidence type="ECO:0000313" key="2">
    <source>
        <dbReference type="EMBL" id="GEC10429.1"/>
    </source>
</evidence>
<organism evidence="2 3">
    <name type="scientific">Streptomyces spinoverrucosus</name>
    <dbReference type="NCBI Taxonomy" id="284043"/>
    <lineage>
        <taxon>Bacteria</taxon>
        <taxon>Bacillati</taxon>
        <taxon>Actinomycetota</taxon>
        <taxon>Actinomycetes</taxon>
        <taxon>Kitasatosporales</taxon>
        <taxon>Streptomycetaceae</taxon>
        <taxon>Streptomyces</taxon>
    </lineage>
</organism>
<proteinExistence type="predicted"/>
<feature type="region of interest" description="Disordered" evidence="1">
    <location>
        <begin position="24"/>
        <end position="47"/>
    </location>
</feature>
<accession>A0A4Y3VXN1</accession>
<dbReference type="AlphaFoldDB" id="A0A4Y3VXN1"/>